<evidence type="ECO:0000313" key="1">
    <source>
        <dbReference type="EMBL" id="PON86787.1"/>
    </source>
</evidence>
<sequence length="64" mass="6998">MSRNAVASSRRIAFTTVASTNVWAGPMKFFRFTTSAWMNGPQLLVRASLVVCAMICPELAMDSV</sequence>
<dbReference type="Proteomes" id="UP000237000">
    <property type="component" value="Unassembled WGS sequence"/>
</dbReference>
<dbReference type="InParanoid" id="A0A2P5EMI9"/>
<accession>A0A2P5EMI9</accession>
<comment type="caution">
    <text evidence="1">The sequence shown here is derived from an EMBL/GenBank/DDBJ whole genome shotgun (WGS) entry which is preliminary data.</text>
</comment>
<organism evidence="1 2">
    <name type="scientific">Trema orientale</name>
    <name type="common">Charcoal tree</name>
    <name type="synonym">Celtis orientalis</name>
    <dbReference type="NCBI Taxonomy" id="63057"/>
    <lineage>
        <taxon>Eukaryota</taxon>
        <taxon>Viridiplantae</taxon>
        <taxon>Streptophyta</taxon>
        <taxon>Embryophyta</taxon>
        <taxon>Tracheophyta</taxon>
        <taxon>Spermatophyta</taxon>
        <taxon>Magnoliopsida</taxon>
        <taxon>eudicotyledons</taxon>
        <taxon>Gunneridae</taxon>
        <taxon>Pentapetalae</taxon>
        <taxon>rosids</taxon>
        <taxon>fabids</taxon>
        <taxon>Rosales</taxon>
        <taxon>Cannabaceae</taxon>
        <taxon>Trema</taxon>
    </lineage>
</organism>
<proteinExistence type="predicted"/>
<evidence type="ECO:0000313" key="2">
    <source>
        <dbReference type="Proteomes" id="UP000237000"/>
    </source>
</evidence>
<protein>
    <submittedName>
        <fullName evidence="1">Uncharacterized protein</fullName>
    </submittedName>
</protein>
<gene>
    <name evidence="1" type="ORF">TorRG33x02_174360</name>
</gene>
<reference evidence="2" key="1">
    <citation type="submission" date="2016-06" db="EMBL/GenBank/DDBJ databases">
        <title>Parallel loss of symbiosis genes in relatives of nitrogen-fixing non-legume Parasponia.</title>
        <authorList>
            <person name="Van Velzen R."/>
            <person name="Holmer R."/>
            <person name="Bu F."/>
            <person name="Rutten L."/>
            <person name="Van Zeijl A."/>
            <person name="Liu W."/>
            <person name="Santuari L."/>
            <person name="Cao Q."/>
            <person name="Sharma T."/>
            <person name="Shen D."/>
            <person name="Roswanjaya Y."/>
            <person name="Wardhani T."/>
            <person name="Kalhor M.S."/>
            <person name="Jansen J."/>
            <person name="Van den Hoogen J."/>
            <person name="Gungor B."/>
            <person name="Hartog M."/>
            <person name="Hontelez J."/>
            <person name="Verver J."/>
            <person name="Yang W.-C."/>
            <person name="Schijlen E."/>
            <person name="Repin R."/>
            <person name="Schilthuizen M."/>
            <person name="Schranz E."/>
            <person name="Heidstra R."/>
            <person name="Miyata K."/>
            <person name="Fedorova E."/>
            <person name="Kohlen W."/>
            <person name="Bisseling T."/>
            <person name="Smit S."/>
            <person name="Geurts R."/>
        </authorList>
    </citation>
    <scope>NUCLEOTIDE SEQUENCE [LARGE SCALE GENOMIC DNA]</scope>
    <source>
        <strain evidence="2">cv. RG33-2</strain>
    </source>
</reference>
<dbReference type="OrthoDB" id="10399869at2759"/>
<dbReference type="EMBL" id="JXTC01000126">
    <property type="protein sequence ID" value="PON86787.1"/>
    <property type="molecule type" value="Genomic_DNA"/>
</dbReference>
<name>A0A2P5EMI9_TREOI</name>
<keyword evidence="2" id="KW-1185">Reference proteome</keyword>
<dbReference type="AlphaFoldDB" id="A0A2P5EMI9"/>